<organism evidence="2 3">
    <name type="scientific">Periconia digitata</name>
    <dbReference type="NCBI Taxonomy" id="1303443"/>
    <lineage>
        <taxon>Eukaryota</taxon>
        <taxon>Fungi</taxon>
        <taxon>Dikarya</taxon>
        <taxon>Ascomycota</taxon>
        <taxon>Pezizomycotina</taxon>
        <taxon>Dothideomycetes</taxon>
        <taxon>Pleosporomycetidae</taxon>
        <taxon>Pleosporales</taxon>
        <taxon>Massarineae</taxon>
        <taxon>Periconiaceae</taxon>
        <taxon>Periconia</taxon>
    </lineage>
</organism>
<sequence length="134" mass="14618">MGRVSPLTSCPLNLACIHLPPSLSLSLSLPLCPQDSLLRRPSTSHDDYPDHHDPSHPLLIKSARYTTTTRRHHHLSSSASPSASPTECISTCTHVPRLIQSHPTPSIPTPYSWTTISPPSDPGARTHFPISTHL</sequence>
<keyword evidence="3" id="KW-1185">Reference proteome</keyword>
<feature type="compositionally biased region" description="Polar residues" evidence="1">
    <location>
        <begin position="109"/>
        <end position="118"/>
    </location>
</feature>
<dbReference type="Proteomes" id="UP001152607">
    <property type="component" value="Unassembled WGS sequence"/>
</dbReference>
<evidence type="ECO:0000313" key="3">
    <source>
        <dbReference type="Proteomes" id="UP001152607"/>
    </source>
</evidence>
<name>A0A9W4USQ4_9PLEO</name>
<comment type="caution">
    <text evidence="2">The sequence shown here is derived from an EMBL/GenBank/DDBJ whole genome shotgun (WGS) entry which is preliminary data.</text>
</comment>
<feature type="compositionally biased region" description="Low complexity" evidence="1">
    <location>
        <begin position="76"/>
        <end position="86"/>
    </location>
</feature>
<feature type="region of interest" description="Disordered" evidence="1">
    <location>
        <begin position="38"/>
        <end position="87"/>
    </location>
</feature>
<dbReference type="EMBL" id="CAOQHR010000010">
    <property type="protein sequence ID" value="CAI6340437.1"/>
    <property type="molecule type" value="Genomic_DNA"/>
</dbReference>
<accession>A0A9W4USQ4</accession>
<evidence type="ECO:0000313" key="2">
    <source>
        <dbReference type="EMBL" id="CAI6340437.1"/>
    </source>
</evidence>
<dbReference type="AlphaFoldDB" id="A0A9W4USQ4"/>
<gene>
    <name evidence="2" type="ORF">PDIGIT_LOCUS13613</name>
</gene>
<evidence type="ECO:0000256" key="1">
    <source>
        <dbReference type="SAM" id="MobiDB-lite"/>
    </source>
</evidence>
<protein>
    <submittedName>
        <fullName evidence="2">Uncharacterized protein</fullName>
    </submittedName>
</protein>
<feature type="compositionally biased region" description="Basic and acidic residues" evidence="1">
    <location>
        <begin position="43"/>
        <end position="55"/>
    </location>
</feature>
<reference evidence="2" key="1">
    <citation type="submission" date="2023-01" db="EMBL/GenBank/DDBJ databases">
        <authorList>
            <person name="Van Ghelder C."/>
            <person name="Rancurel C."/>
        </authorList>
    </citation>
    <scope>NUCLEOTIDE SEQUENCE</scope>
    <source>
        <strain evidence="2">CNCM I-4278</strain>
    </source>
</reference>
<proteinExistence type="predicted"/>
<feature type="region of interest" description="Disordered" evidence="1">
    <location>
        <begin position="109"/>
        <end position="134"/>
    </location>
</feature>